<accession>A0ABU1M2N5</accession>
<comment type="subcellular location">
    <subcellularLocation>
        <location evidence="1">Cell membrane</location>
        <topology evidence="1">Multi-pass membrane protein</topology>
    </subcellularLocation>
</comment>
<dbReference type="InterPro" id="IPR001123">
    <property type="entry name" value="LeuE-type"/>
</dbReference>
<feature type="transmembrane region" description="Helical" evidence="7">
    <location>
        <begin position="241"/>
        <end position="266"/>
    </location>
</feature>
<keyword evidence="9" id="KW-1185">Reference proteome</keyword>
<evidence type="ECO:0000256" key="2">
    <source>
        <dbReference type="ARBA" id="ARBA00022475"/>
    </source>
</evidence>
<evidence type="ECO:0000313" key="9">
    <source>
        <dbReference type="Proteomes" id="UP001264340"/>
    </source>
</evidence>
<evidence type="ECO:0000313" key="8">
    <source>
        <dbReference type="EMBL" id="MDR6413268.1"/>
    </source>
</evidence>
<gene>
    <name evidence="8" type="ORF">J2804_006710</name>
</gene>
<dbReference type="PANTHER" id="PTHR30086">
    <property type="entry name" value="ARGININE EXPORTER PROTEIN ARGO"/>
    <property type="match status" value="1"/>
</dbReference>
<evidence type="ECO:0000256" key="4">
    <source>
        <dbReference type="ARBA" id="ARBA00022989"/>
    </source>
</evidence>
<evidence type="ECO:0000256" key="6">
    <source>
        <dbReference type="SAM" id="MobiDB-lite"/>
    </source>
</evidence>
<organism evidence="8 9">
    <name type="scientific">Paraburkholderia terricola</name>
    <dbReference type="NCBI Taxonomy" id="169427"/>
    <lineage>
        <taxon>Bacteria</taxon>
        <taxon>Pseudomonadati</taxon>
        <taxon>Pseudomonadota</taxon>
        <taxon>Betaproteobacteria</taxon>
        <taxon>Burkholderiales</taxon>
        <taxon>Burkholderiaceae</taxon>
        <taxon>Paraburkholderia</taxon>
    </lineage>
</organism>
<feature type="transmembrane region" description="Helical" evidence="7">
    <location>
        <begin position="169"/>
        <end position="194"/>
    </location>
</feature>
<keyword evidence="5 7" id="KW-0472">Membrane</keyword>
<evidence type="ECO:0000256" key="3">
    <source>
        <dbReference type="ARBA" id="ARBA00022692"/>
    </source>
</evidence>
<proteinExistence type="predicted"/>
<evidence type="ECO:0000256" key="5">
    <source>
        <dbReference type="ARBA" id="ARBA00023136"/>
    </source>
</evidence>
<dbReference type="PANTHER" id="PTHR30086:SF20">
    <property type="entry name" value="ARGININE EXPORTER PROTEIN ARGO-RELATED"/>
    <property type="match status" value="1"/>
</dbReference>
<feature type="transmembrane region" description="Helical" evidence="7">
    <location>
        <begin position="200"/>
        <end position="220"/>
    </location>
</feature>
<sequence length="337" mass="36159">MLSENFATTGWHRQVVTLSTFSSSSFGLTLARGARIHGLISAQAKCGPLIRSGWPQGIERRLECPFLAAGHCLMQTACTARISQGSHRQHATPTGHPEFSATDIHGSNTRLVFDELYSLNLIQDRTKETMSLHTYMLFVGASFVLCLVPGPDMLFLLGRTIAQGRMAGLCAALGINLGAYVHLLAAVTGLSALVLASATAFTAVKWVGAAYLLYLGLGALRSKGSIAFPVGDARTKALRLIFWQGFLSDVLNPKVALFYIALLPQFMNAHDPSPVKHLVALGVTGNMVGIATSIIYVFLAARMTSALRRNQAISSWLTKAMGALFVGLGLRLATEKI</sequence>
<dbReference type="Proteomes" id="UP001264340">
    <property type="component" value="Unassembled WGS sequence"/>
</dbReference>
<keyword evidence="3 7" id="KW-0812">Transmembrane</keyword>
<comment type="caution">
    <text evidence="8">The sequence shown here is derived from an EMBL/GenBank/DDBJ whole genome shotgun (WGS) entry which is preliminary data.</text>
</comment>
<keyword evidence="4 7" id="KW-1133">Transmembrane helix</keyword>
<name>A0ABU1M2N5_9BURK</name>
<dbReference type="Pfam" id="PF01810">
    <property type="entry name" value="LysE"/>
    <property type="match status" value="1"/>
</dbReference>
<dbReference type="RefSeq" id="WP_310127761.1">
    <property type="nucleotide sequence ID" value="NZ_JAVDRP010000047.1"/>
</dbReference>
<evidence type="ECO:0000256" key="7">
    <source>
        <dbReference type="SAM" id="Phobius"/>
    </source>
</evidence>
<keyword evidence="2" id="KW-1003">Cell membrane</keyword>
<feature type="region of interest" description="Disordered" evidence="6">
    <location>
        <begin position="84"/>
        <end position="103"/>
    </location>
</feature>
<feature type="transmembrane region" description="Helical" evidence="7">
    <location>
        <begin position="313"/>
        <end position="333"/>
    </location>
</feature>
<reference evidence="8 9" key="1">
    <citation type="submission" date="2023-07" db="EMBL/GenBank/DDBJ databases">
        <title>Sorghum-associated microbial communities from plants grown in Nebraska, USA.</title>
        <authorList>
            <person name="Schachtman D."/>
        </authorList>
    </citation>
    <scope>NUCLEOTIDE SEQUENCE [LARGE SCALE GENOMIC DNA]</scope>
    <source>
        <strain evidence="8 9">DS1316</strain>
    </source>
</reference>
<dbReference type="EMBL" id="JAVDRP010000047">
    <property type="protein sequence ID" value="MDR6413268.1"/>
    <property type="molecule type" value="Genomic_DNA"/>
</dbReference>
<evidence type="ECO:0000256" key="1">
    <source>
        <dbReference type="ARBA" id="ARBA00004651"/>
    </source>
</evidence>
<feature type="transmembrane region" description="Helical" evidence="7">
    <location>
        <begin position="135"/>
        <end position="157"/>
    </location>
</feature>
<feature type="transmembrane region" description="Helical" evidence="7">
    <location>
        <begin position="278"/>
        <end position="301"/>
    </location>
</feature>
<protein>
    <submittedName>
        <fullName evidence="8">Threonine/homoserine/homoserine lactone efflux protein</fullName>
    </submittedName>
</protein>